<dbReference type="GO" id="GO:0004519">
    <property type="term" value="F:endonuclease activity"/>
    <property type="evidence" value="ECO:0007669"/>
    <property type="project" value="UniProtKB-KW"/>
</dbReference>
<keyword evidence="4" id="KW-0255">Endonuclease</keyword>
<keyword evidence="1" id="KW-0808">Transferase</keyword>
<dbReference type="GO" id="GO:0003964">
    <property type="term" value="F:RNA-directed DNA polymerase activity"/>
    <property type="evidence" value="ECO:0007669"/>
    <property type="project" value="UniProtKB-KW"/>
</dbReference>
<keyword evidence="9" id="KW-1185">Reference proteome</keyword>
<dbReference type="EMBL" id="GL434737">
    <property type="protein sequence ID" value="EFN74626.1"/>
    <property type="molecule type" value="Genomic_DNA"/>
</dbReference>
<dbReference type="AlphaFoldDB" id="E1ZW12"/>
<dbReference type="GO" id="GO:0016787">
    <property type="term" value="F:hydrolase activity"/>
    <property type="evidence" value="ECO:0007669"/>
    <property type="project" value="UniProtKB-KW"/>
</dbReference>
<dbReference type="Pfam" id="PF17917">
    <property type="entry name" value="RT_RNaseH"/>
    <property type="match status" value="1"/>
</dbReference>
<keyword evidence="2" id="KW-0548">Nucleotidyltransferase</keyword>
<evidence type="ECO:0000256" key="6">
    <source>
        <dbReference type="ARBA" id="ARBA00022918"/>
    </source>
</evidence>
<feature type="non-terminal residue" evidence="8">
    <location>
        <position position="1"/>
    </location>
</feature>
<evidence type="ECO:0000256" key="1">
    <source>
        <dbReference type="ARBA" id="ARBA00022679"/>
    </source>
</evidence>
<proteinExistence type="predicted"/>
<keyword evidence="3" id="KW-0540">Nuclease</keyword>
<reference evidence="8 9" key="1">
    <citation type="journal article" date="2010" name="Science">
        <title>Genomic comparison of the ants Camponotus floridanus and Harpegnathos saltator.</title>
        <authorList>
            <person name="Bonasio R."/>
            <person name="Zhang G."/>
            <person name="Ye C."/>
            <person name="Mutti N.S."/>
            <person name="Fang X."/>
            <person name="Qin N."/>
            <person name="Donahue G."/>
            <person name="Yang P."/>
            <person name="Li Q."/>
            <person name="Li C."/>
            <person name="Zhang P."/>
            <person name="Huang Z."/>
            <person name="Berger S.L."/>
            <person name="Reinberg D."/>
            <person name="Wang J."/>
            <person name="Liebig J."/>
        </authorList>
    </citation>
    <scope>NUCLEOTIDE SEQUENCE [LARGE SCALE GENOMIC DNA]</scope>
    <source>
        <strain evidence="9">C129</strain>
    </source>
</reference>
<evidence type="ECO:0000256" key="4">
    <source>
        <dbReference type="ARBA" id="ARBA00022759"/>
    </source>
</evidence>
<dbReference type="InterPro" id="IPR041373">
    <property type="entry name" value="RT_RNaseH"/>
</dbReference>
<dbReference type="Proteomes" id="UP000000311">
    <property type="component" value="Unassembled WGS sequence"/>
</dbReference>
<evidence type="ECO:0000256" key="5">
    <source>
        <dbReference type="ARBA" id="ARBA00022801"/>
    </source>
</evidence>
<evidence type="ECO:0000313" key="8">
    <source>
        <dbReference type="EMBL" id="EFN74626.1"/>
    </source>
</evidence>
<sequence length="61" mass="7177">IYLYDLDFTIVTNCHTLVHALNKASLNPRIARWTLKLQNYYFSTVHRDGRRMAHVDALSRS</sequence>
<evidence type="ECO:0000256" key="3">
    <source>
        <dbReference type="ARBA" id="ARBA00022722"/>
    </source>
</evidence>
<protein>
    <recommendedName>
        <fullName evidence="7">Reverse transcriptase RNase H-like domain-containing protein</fullName>
    </recommendedName>
</protein>
<dbReference type="InParanoid" id="E1ZW12"/>
<gene>
    <name evidence="8" type="ORF">EAG_06729</name>
</gene>
<organism evidence="9">
    <name type="scientific">Camponotus floridanus</name>
    <name type="common">Florida carpenter ant</name>
    <dbReference type="NCBI Taxonomy" id="104421"/>
    <lineage>
        <taxon>Eukaryota</taxon>
        <taxon>Metazoa</taxon>
        <taxon>Ecdysozoa</taxon>
        <taxon>Arthropoda</taxon>
        <taxon>Hexapoda</taxon>
        <taxon>Insecta</taxon>
        <taxon>Pterygota</taxon>
        <taxon>Neoptera</taxon>
        <taxon>Endopterygota</taxon>
        <taxon>Hymenoptera</taxon>
        <taxon>Apocrita</taxon>
        <taxon>Aculeata</taxon>
        <taxon>Formicoidea</taxon>
        <taxon>Formicidae</taxon>
        <taxon>Formicinae</taxon>
        <taxon>Camponotus</taxon>
    </lineage>
</organism>
<keyword evidence="6" id="KW-0695">RNA-directed DNA polymerase</keyword>
<accession>E1ZW12</accession>
<evidence type="ECO:0000256" key="2">
    <source>
        <dbReference type="ARBA" id="ARBA00022695"/>
    </source>
</evidence>
<evidence type="ECO:0000313" key="9">
    <source>
        <dbReference type="Proteomes" id="UP000000311"/>
    </source>
</evidence>
<keyword evidence="5" id="KW-0378">Hydrolase</keyword>
<name>E1ZW12_CAMFO</name>
<feature type="domain" description="Reverse transcriptase RNase H-like" evidence="7">
    <location>
        <begin position="2"/>
        <end position="40"/>
    </location>
</feature>
<evidence type="ECO:0000259" key="7">
    <source>
        <dbReference type="Pfam" id="PF17917"/>
    </source>
</evidence>
<feature type="non-terminal residue" evidence="8">
    <location>
        <position position="61"/>
    </location>
</feature>